<dbReference type="SUPFAM" id="SSF54523">
    <property type="entry name" value="Pili subunits"/>
    <property type="match status" value="1"/>
</dbReference>
<evidence type="ECO:0000313" key="2">
    <source>
        <dbReference type="EMBL" id="KXU80260.1"/>
    </source>
</evidence>
<proteinExistence type="predicted"/>
<keyword evidence="1" id="KW-1133">Transmembrane helix</keyword>
<protein>
    <submittedName>
        <fullName evidence="2">Type IV pilin</fullName>
    </submittedName>
</protein>
<dbReference type="InterPro" id="IPR012902">
    <property type="entry name" value="N_methyl_site"/>
</dbReference>
<dbReference type="NCBIfam" id="TIGR02532">
    <property type="entry name" value="IV_pilin_GFxxxE"/>
    <property type="match status" value="1"/>
</dbReference>
<dbReference type="EMBL" id="JMGO02000004">
    <property type="protein sequence ID" value="KXU80260.1"/>
    <property type="molecule type" value="Genomic_DNA"/>
</dbReference>
<dbReference type="STRING" id="29489.VL01_01695"/>
<dbReference type="OrthoDB" id="5296638at2"/>
<dbReference type="Gene3D" id="3.30.700.10">
    <property type="entry name" value="Glycoprotein, Type 4 Pilin"/>
    <property type="match status" value="1"/>
</dbReference>
<feature type="transmembrane region" description="Helical" evidence="1">
    <location>
        <begin position="6"/>
        <end position="28"/>
    </location>
</feature>
<dbReference type="GO" id="GO:0043683">
    <property type="term" value="P:type IV pilus assembly"/>
    <property type="evidence" value="ECO:0007669"/>
    <property type="project" value="InterPro"/>
</dbReference>
<keyword evidence="1" id="KW-0472">Membrane</keyword>
<evidence type="ECO:0000313" key="3">
    <source>
        <dbReference type="Proteomes" id="UP000078435"/>
    </source>
</evidence>
<dbReference type="PANTHER" id="PTHR30093:SF47">
    <property type="entry name" value="TYPE IV PILUS NON-CORE MINOR PILIN PILE"/>
    <property type="match status" value="1"/>
</dbReference>
<evidence type="ECO:0000256" key="1">
    <source>
        <dbReference type="SAM" id="Phobius"/>
    </source>
</evidence>
<accession>A0A175VI99</accession>
<name>A0A175VI99_AEREN</name>
<gene>
    <name evidence="2" type="ORF">LCR_14290</name>
</gene>
<dbReference type="Proteomes" id="UP000078435">
    <property type="component" value="Unassembled WGS sequence"/>
</dbReference>
<sequence length="133" mass="14059">MERGFTLIELMIVVVVVAILAAIAYPSYNNYMASAKRAEAKATLLEAAQYLEREFTANGNYDTGNLASAGLATLPRDGGAAYYHLALNASGARYTLTAIPTGVMNGDPCGLLSLDQSGQQGVSRATMTTAECW</sequence>
<dbReference type="AlphaFoldDB" id="A0A175VI99"/>
<comment type="caution">
    <text evidence="2">The sequence shown here is derived from an EMBL/GenBank/DDBJ whole genome shotgun (WGS) entry which is preliminary data.</text>
</comment>
<organism evidence="2 3">
    <name type="scientific">Aeromonas enteropelogenes</name>
    <name type="common">Aeromonas trota</name>
    <dbReference type="NCBI Taxonomy" id="29489"/>
    <lineage>
        <taxon>Bacteria</taxon>
        <taxon>Pseudomonadati</taxon>
        <taxon>Pseudomonadota</taxon>
        <taxon>Gammaproteobacteria</taxon>
        <taxon>Aeromonadales</taxon>
        <taxon>Aeromonadaceae</taxon>
        <taxon>Aeromonas</taxon>
    </lineage>
</organism>
<dbReference type="PANTHER" id="PTHR30093">
    <property type="entry name" value="GENERAL SECRETION PATHWAY PROTEIN G"/>
    <property type="match status" value="1"/>
</dbReference>
<dbReference type="InterPro" id="IPR031982">
    <property type="entry name" value="PilE-like"/>
</dbReference>
<dbReference type="InterPro" id="IPR045584">
    <property type="entry name" value="Pilin-like"/>
</dbReference>
<dbReference type="Pfam" id="PF16732">
    <property type="entry name" value="ComP_DUS"/>
    <property type="match status" value="1"/>
</dbReference>
<dbReference type="PROSITE" id="PS00409">
    <property type="entry name" value="PROKAR_NTER_METHYL"/>
    <property type="match status" value="1"/>
</dbReference>
<reference evidence="2 3" key="1">
    <citation type="submission" date="2016-02" db="EMBL/GenBank/DDBJ databases">
        <title>Draft genome sequence of Aeromonas trota strain 1999lcr isolated from cerebrospinal fluid (CSF).</title>
        <authorList>
            <person name="Dallagassa C.B."/>
            <person name="Prediger K.C."/>
            <person name="Weiss V.A."/>
            <person name="Assis F.E."/>
            <person name="Baura V."/>
            <person name="Cruz L.M."/>
            <person name="Souza E.M."/>
            <person name="Pedrosa F.O."/>
            <person name="Fadel-Picheth C.M."/>
        </authorList>
    </citation>
    <scope>NUCLEOTIDE SEQUENCE [LARGE SCALE GENOMIC DNA]</scope>
    <source>
        <strain evidence="2 3">1999lcr</strain>
    </source>
</reference>
<dbReference type="Pfam" id="PF07963">
    <property type="entry name" value="N_methyl"/>
    <property type="match status" value="1"/>
</dbReference>
<keyword evidence="1" id="KW-0812">Transmembrane</keyword>
<dbReference type="RefSeq" id="WP_026455778.1">
    <property type="nucleotide sequence ID" value="NZ_CP082887.1"/>
</dbReference>